<dbReference type="AlphaFoldDB" id="D5UGC6"/>
<dbReference type="EMBL" id="CP001964">
    <property type="protein sequence ID" value="ADG73109.1"/>
    <property type="molecule type" value="Genomic_DNA"/>
</dbReference>
<dbReference type="STRING" id="446466.Cfla_0190"/>
<feature type="domain" description="AbiEi antitoxin C-terminal" evidence="1">
    <location>
        <begin position="97"/>
        <end position="212"/>
    </location>
</feature>
<name>D5UGC6_CELFN</name>
<dbReference type="HOGENOM" id="CLU_1293188_0_0_11"/>
<reference evidence="2 3" key="1">
    <citation type="journal article" date="2010" name="Stand. Genomic Sci.">
        <title>Complete genome sequence of Cellulomonas flavigena type strain (134).</title>
        <authorList>
            <person name="Abt B."/>
            <person name="Foster B."/>
            <person name="Lapidus A."/>
            <person name="Clum A."/>
            <person name="Sun H."/>
            <person name="Pukall R."/>
            <person name="Lucas S."/>
            <person name="Glavina Del Rio T."/>
            <person name="Nolan M."/>
            <person name="Tice H."/>
            <person name="Cheng J.F."/>
            <person name="Pitluck S."/>
            <person name="Liolios K."/>
            <person name="Ivanova N."/>
            <person name="Mavromatis K."/>
            <person name="Ovchinnikova G."/>
            <person name="Pati A."/>
            <person name="Goodwin L."/>
            <person name="Chen A."/>
            <person name="Palaniappan K."/>
            <person name="Land M."/>
            <person name="Hauser L."/>
            <person name="Chang Y.J."/>
            <person name="Jeffries C.D."/>
            <person name="Rohde M."/>
            <person name="Goker M."/>
            <person name="Woyke T."/>
            <person name="Bristow J."/>
            <person name="Eisen J.A."/>
            <person name="Markowitz V."/>
            <person name="Hugenholtz P."/>
            <person name="Kyrpides N.C."/>
            <person name="Klenk H.P."/>
        </authorList>
    </citation>
    <scope>NUCLEOTIDE SEQUENCE [LARGE SCALE GENOMIC DNA]</scope>
    <source>
        <strain evidence="3">ATCC 482 / DSM 20109 / BCRC 11376 / JCM 18109 / NBRC 3775 / NCIMB 8073 / NRS 134</strain>
    </source>
</reference>
<accession>D5UGC6</accession>
<dbReference type="Pfam" id="PF09407">
    <property type="entry name" value="AbiEi_1"/>
    <property type="match status" value="1"/>
</dbReference>
<proteinExistence type="predicted"/>
<evidence type="ECO:0000313" key="2">
    <source>
        <dbReference type="EMBL" id="ADG73109.1"/>
    </source>
</evidence>
<dbReference type="Proteomes" id="UP000000849">
    <property type="component" value="Chromosome"/>
</dbReference>
<dbReference type="KEGG" id="cfl:Cfla_0190"/>
<organism evidence="2 3">
    <name type="scientific">Cellulomonas flavigena (strain ATCC 482 / DSM 20109 / BCRC 11376 / JCM 18109 / NBRC 3775 / NCIMB 8073 / NRS 134)</name>
    <dbReference type="NCBI Taxonomy" id="446466"/>
    <lineage>
        <taxon>Bacteria</taxon>
        <taxon>Bacillati</taxon>
        <taxon>Actinomycetota</taxon>
        <taxon>Actinomycetes</taxon>
        <taxon>Micrococcales</taxon>
        <taxon>Cellulomonadaceae</taxon>
        <taxon>Cellulomonas</taxon>
    </lineage>
</organism>
<sequence>MPMTVHLIVHRTNICTVSVDALTRISRAPMRTVRARDLADVYAYPAPALADLARRDLVRRLAHGVYCAVPPEHVGTGWFPTVEAAAAAVATAFYGDRVPVLTGVSAARVHQAWPRAVSDGYVAVPARHRPLSLADRPGAIRFVTRAVETLDAVAVPTELGAALVTTPEQTVLDLARSDPHGDVADVEAAIDAMWDTCDVQVLAGIAARHRMRATFERVAADR</sequence>
<gene>
    <name evidence="2" type="ordered locus">Cfla_0190</name>
</gene>
<dbReference type="InterPro" id="IPR018547">
    <property type="entry name" value="AbiEi_C"/>
</dbReference>
<dbReference type="eggNOG" id="ENOG5033I5T">
    <property type="taxonomic scope" value="Bacteria"/>
</dbReference>
<keyword evidence="3" id="KW-1185">Reference proteome</keyword>
<protein>
    <recommendedName>
        <fullName evidence="1">AbiEi antitoxin C-terminal domain-containing protein</fullName>
    </recommendedName>
</protein>
<evidence type="ECO:0000313" key="3">
    <source>
        <dbReference type="Proteomes" id="UP000000849"/>
    </source>
</evidence>
<evidence type="ECO:0000259" key="1">
    <source>
        <dbReference type="Pfam" id="PF09407"/>
    </source>
</evidence>